<reference evidence="1 2" key="1">
    <citation type="journal article" date="2023" name="Microorganisms">
        <title>Thiorhodovibrio frisius and Trv. litoralis spp. nov., Two Novel Members from a Clade of Fastidious Purple Sulfur Bacteria That Exhibit Unique Red-Shifted Light-Harvesting Capabilities.</title>
        <authorList>
            <person name="Methner A."/>
            <person name="Kuzyk S.B."/>
            <person name="Petersen J."/>
            <person name="Bauer S."/>
            <person name="Brinkmann H."/>
            <person name="Sichau K."/>
            <person name="Wanner G."/>
            <person name="Wolf J."/>
            <person name="Neumann-Schaal M."/>
            <person name="Henke P."/>
            <person name="Tank M."/>
            <person name="Sproer C."/>
            <person name="Bunk B."/>
            <person name="Overmann J."/>
        </authorList>
    </citation>
    <scope>NUCLEOTIDE SEQUENCE [LARGE SCALE GENOMIC DNA]</scope>
    <source>
        <strain evidence="1 2">DSM 6702</strain>
    </source>
</reference>
<evidence type="ECO:0000313" key="1">
    <source>
        <dbReference type="EMBL" id="WPL17904.1"/>
    </source>
</evidence>
<accession>A0ABZ0SBK1</accession>
<dbReference type="Proteomes" id="UP001432180">
    <property type="component" value="Chromosome"/>
</dbReference>
<name>A0ABZ0SBK1_9GAMM</name>
<keyword evidence="2" id="KW-1185">Reference proteome</keyword>
<gene>
    <name evidence="1" type="ORF">Thiowin_02947</name>
</gene>
<evidence type="ECO:0000313" key="2">
    <source>
        <dbReference type="Proteomes" id="UP001432180"/>
    </source>
</evidence>
<organism evidence="1 2">
    <name type="scientific">Thiorhodovibrio winogradskyi</name>
    <dbReference type="NCBI Taxonomy" id="77007"/>
    <lineage>
        <taxon>Bacteria</taxon>
        <taxon>Pseudomonadati</taxon>
        <taxon>Pseudomonadota</taxon>
        <taxon>Gammaproteobacteria</taxon>
        <taxon>Chromatiales</taxon>
        <taxon>Chromatiaceae</taxon>
        <taxon>Thiorhodovibrio</taxon>
    </lineage>
</organism>
<dbReference type="EMBL" id="CP121472">
    <property type="protein sequence ID" value="WPL17904.1"/>
    <property type="molecule type" value="Genomic_DNA"/>
</dbReference>
<protein>
    <submittedName>
        <fullName evidence="1">Uncharacterized protein</fullName>
    </submittedName>
</protein>
<proteinExistence type="predicted"/>
<sequence length="70" mass="8143">MNHQGFTLAAIDDVIARGNFKDWAELRRAVLADPAVMNKVKRVCSHYASDPYAQRHLFWVRYIEAHRNTT</sequence>